<dbReference type="AlphaFoldDB" id="A0A077R1I9"/>
<name>A0A077R1I9_9BASI</name>
<feature type="compositionally biased region" description="Low complexity" evidence="1">
    <location>
        <begin position="1"/>
        <end position="21"/>
    </location>
</feature>
<sequence>MTVSCSTSFSSTPKSKPAASSVRNIKRKPVPKIPTELLQQVNGSNSNPTAPTSIVPVLQERSMNIVEDADATQTKETAPSFSAPTGSSQRPQRQYILDIDTPTTSLDNVGASVSTVKQLLRSASVSPGSDHVRTRRGPLRWLSEKEEHTNVASTSSLLPSKQPGLSRKTSISAHLKLSSFLRNKAAEEHSSSSSDIAISGPTDFLHLSTGTENASATSKSISLRRSSTTSRASAGSSSLRSSMASNRSGVSSVPSDYATPISLEDANDDTPLYSIDERKHPLRPLKSIRRPSKLSLNQADDPTILKLPLEPTSPKDKRKAIYAAPGSSFVPAILEPLDTVATIDQASELDLIESSPTNTASQAGESFAAALETTLNRSRSRNGGDRALSPDLEPELSRSPSSGYESSNRSSLGSLNEFSSFLNFPDVAPGGHGASVKRNEKDVWQRSALQMPITLEKF</sequence>
<feature type="compositionally biased region" description="Low complexity" evidence="1">
    <location>
        <begin position="215"/>
        <end position="248"/>
    </location>
</feature>
<feature type="region of interest" description="Disordered" evidence="1">
    <location>
        <begin position="209"/>
        <end position="278"/>
    </location>
</feature>
<feature type="region of interest" description="Disordered" evidence="1">
    <location>
        <begin position="374"/>
        <end position="410"/>
    </location>
</feature>
<evidence type="ECO:0000313" key="2">
    <source>
        <dbReference type="EMBL" id="CDI52801.1"/>
    </source>
</evidence>
<feature type="region of interest" description="Disordered" evidence="1">
    <location>
        <begin position="68"/>
        <end position="91"/>
    </location>
</feature>
<feature type="compositionally biased region" description="Polar residues" evidence="1">
    <location>
        <begin position="150"/>
        <end position="159"/>
    </location>
</feature>
<dbReference type="EMBL" id="HG529550">
    <property type="protein sequence ID" value="CDI52801.1"/>
    <property type="molecule type" value="Genomic_DNA"/>
</dbReference>
<feature type="region of interest" description="Disordered" evidence="1">
    <location>
        <begin position="1"/>
        <end position="34"/>
    </location>
</feature>
<feature type="compositionally biased region" description="Polar residues" evidence="1">
    <location>
        <begin position="71"/>
        <end position="91"/>
    </location>
</feature>
<accession>A0A077R1I9</accession>
<feature type="compositionally biased region" description="Polar residues" evidence="1">
    <location>
        <begin position="398"/>
        <end position="410"/>
    </location>
</feature>
<organism evidence="2">
    <name type="scientific">Melanopsichium pennsylvanicum 4</name>
    <dbReference type="NCBI Taxonomy" id="1398559"/>
    <lineage>
        <taxon>Eukaryota</taxon>
        <taxon>Fungi</taxon>
        <taxon>Dikarya</taxon>
        <taxon>Basidiomycota</taxon>
        <taxon>Ustilaginomycotina</taxon>
        <taxon>Ustilaginomycetes</taxon>
        <taxon>Ustilaginales</taxon>
        <taxon>Ustilaginaceae</taxon>
        <taxon>Melanopsichium</taxon>
    </lineage>
</organism>
<reference evidence="2" key="1">
    <citation type="journal article" date="2014" name="Genome Biol. Evol.">
        <title>Gene Loss Rather Than Gene Gain Is Associated with a Host Jump from Monocots to Dicots in the Smut Fungus Melanopsichium pennsylvanicum.</title>
        <authorList>
            <person name="Sharma R."/>
            <person name="Mishra B."/>
            <person name="Runge F."/>
            <person name="Thines M."/>
        </authorList>
    </citation>
    <scope>NUCLEOTIDE SEQUENCE</scope>
    <source>
        <strain evidence="2">4</strain>
    </source>
</reference>
<proteinExistence type="predicted"/>
<feature type="region of interest" description="Disordered" evidence="1">
    <location>
        <begin position="126"/>
        <end position="165"/>
    </location>
</feature>
<protein>
    <submittedName>
        <fullName evidence="2">Uncharacterized protein</fullName>
    </submittedName>
</protein>
<evidence type="ECO:0000256" key="1">
    <source>
        <dbReference type="SAM" id="MobiDB-lite"/>
    </source>
</evidence>